<evidence type="ECO:0000259" key="4">
    <source>
        <dbReference type="PROSITE" id="PS50893"/>
    </source>
</evidence>
<reference evidence="5 6" key="1">
    <citation type="journal article" date="2011" name="Front. Microbiol.">
        <title>Genomic signatures of strain selection and enhancement in Bacillus atrophaeus var. globigii, a historical biowarfare simulant.</title>
        <authorList>
            <person name="Gibbons H.S."/>
            <person name="Broomall S.M."/>
            <person name="McNew L.A."/>
            <person name="Daligault H."/>
            <person name="Chapman C."/>
            <person name="Bruce D."/>
            <person name="Karavis M."/>
            <person name="Krepps M."/>
            <person name="McGregor P.A."/>
            <person name="Hong C."/>
            <person name="Park K.H."/>
            <person name="Akmal A."/>
            <person name="Feldman A."/>
            <person name="Lin J.S."/>
            <person name="Chang W.E."/>
            <person name="Higgs B.W."/>
            <person name="Demirev P."/>
            <person name="Lindquist J."/>
            <person name="Liem A."/>
            <person name="Fochler E."/>
            <person name="Read T.D."/>
            <person name="Tapia R."/>
            <person name="Johnson S."/>
            <person name="Bishop-Lilly K.A."/>
            <person name="Detter C."/>
            <person name="Han C."/>
            <person name="Sozhamannan S."/>
            <person name="Rosenzweig C.N."/>
            <person name="Skowronski E.W."/>
        </authorList>
    </citation>
    <scope>NUCLEOTIDE SEQUENCE [LARGE SCALE GENOMIC DNA]</scope>
    <source>
        <strain evidence="5 6">MLST1</strain>
    </source>
</reference>
<keyword evidence="1" id="KW-0813">Transport</keyword>
<evidence type="ECO:0000313" key="5">
    <source>
        <dbReference type="EMBL" id="RUO26909.1"/>
    </source>
</evidence>
<dbReference type="InterPro" id="IPR017911">
    <property type="entry name" value="MacB-like_ATP-bd"/>
</dbReference>
<dbReference type="OrthoDB" id="9802264at2"/>
<gene>
    <name evidence="5" type="ORF">CWE09_09520</name>
</gene>
<dbReference type="Pfam" id="PF00005">
    <property type="entry name" value="ABC_tran"/>
    <property type="match status" value="1"/>
</dbReference>
<name>A0A432W9X3_9GAMM</name>
<dbReference type="GO" id="GO:0016887">
    <property type="term" value="F:ATP hydrolysis activity"/>
    <property type="evidence" value="ECO:0007669"/>
    <property type="project" value="InterPro"/>
</dbReference>
<dbReference type="GO" id="GO:0005524">
    <property type="term" value="F:ATP binding"/>
    <property type="evidence" value="ECO:0007669"/>
    <property type="project" value="UniProtKB-KW"/>
</dbReference>
<dbReference type="PROSITE" id="PS50893">
    <property type="entry name" value="ABC_TRANSPORTER_2"/>
    <property type="match status" value="1"/>
</dbReference>
<dbReference type="Proteomes" id="UP000288293">
    <property type="component" value="Unassembled WGS sequence"/>
</dbReference>
<protein>
    <recommendedName>
        <fullName evidence="4">ABC transporter domain-containing protein</fullName>
    </recommendedName>
</protein>
<feature type="domain" description="ABC transporter" evidence="4">
    <location>
        <begin position="8"/>
        <end position="229"/>
    </location>
</feature>
<dbReference type="InterPro" id="IPR003593">
    <property type="entry name" value="AAA+_ATPase"/>
</dbReference>
<dbReference type="PANTHER" id="PTHR24220">
    <property type="entry name" value="IMPORT ATP-BINDING PROTEIN"/>
    <property type="match status" value="1"/>
</dbReference>
<keyword evidence="6" id="KW-1185">Reference proteome</keyword>
<evidence type="ECO:0000256" key="2">
    <source>
        <dbReference type="ARBA" id="ARBA00022741"/>
    </source>
</evidence>
<dbReference type="AlphaFoldDB" id="A0A432W9X3"/>
<dbReference type="CDD" id="cd03255">
    <property type="entry name" value="ABC_MJ0796_LolCDE_FtsE"/>
    <property type="match status" value="1"/>
</dbReference>
<dbReference type="SUPFAM" id="SSF52540">
    <property type="entry name" value="P-loop containing nucleoside triphosphate hydrolases"/>
    <property type="match status" value="1"/>
</dbReference>
<dbReference type="RefSeq" id="WP_126803722.1">
    <property type="nucleotide sequence ID" value="NZ_PIPL01000001.1"/>
</dbReference>
<dbReference type="InterPro" id="IPR003439">
    <property type="entry name" value="ABC_transporter-like_ATP-bd"/>
</dbReference>
<comment type="caution">
    <text evidence="5">The sequence shown here is derived from an EMBL/GenBank/DDBJ whole genome shotgun (WGS) entry which is preliminary data.</text>
</comment>
<dbReference type="SMART" id="SM00382">
    <property type="entry name" value="AAA"/>
    <property type="match status" value="1"/>
</dbReference>
<organism evidence="5 6">
    <name type="scientific">Aliidiomarina minuta</name>
    <dbReference type="NCBI Taxonomy" id="880057"/>
    <lineage>
        <taxon>Bacteria</taxon>
        <taxon>Pseudomonadati</taxon>
        <taxon>Pseudomonadota</taxon>
        <taxon>Gammaproteobacteria</taxon>
        <taxon>Alteromonadales</taxon>
        <taxon>Idiomarinaceae</taxon>
        <taxon>Aliidiomarina</taxon>
    </lineage>
</organism>
<evidence type="ECO:0000256" key="3">
    <source>
        <dbReference type="ARBA" id="ARBA00022840"/>
    </source>
</evidence>
<dbReference type="InterPro" id="IPR015854">
    <property type="entry name" value="ABC_transpr_LolD-like"/>
</dbReference>
<proteinExistence type="predicted"/>
<dbReference type="Gene3D" id="3.40.50.300">
    <property type="entry name" value="P-loop containing nucleotide triphosphate hydrolases"/>
    <property type="match status" value="1"/>
</dbReference>
<dbReference type="InterPro" id="IPR027417">
    <property type="entry name" value="P-loop_NTPase"/>
</dbReference>
<dbReference type="EMBL" id="PIPL01000001">
    <property type="protein sequence ID" value="RUO26909.1"/>
    <property type="molecule type" value="Genomic_DNA"/>
</dbReference>
<sequence length="229" mass="25741">MLNQYQPIRVSDLKFQWNKKSNWQLNIAELQIQRGEHTFIKGASGSGKSTLLSLLAGLTTAQTGQIWINGKSLQTSARKRDRLRAQHIGFVFQQLNLIPYLSLRENILLPAYFAKERLQELVPRADMLLERLGLGDIDPDTQANKLSIGQQQRVAIARALITKPSILIADEPTSALDTDNRDGFLQLLIRESEACGTTIVFVSHDEGLRSHFPRTLRMQESAPGVMTCF</sequence>
<dbReference type="GO" id="GO:0005886">
    <property type="term" value="C:plasma membrane"/>
    <property type="evidence" value="ECO:0007669"/>
    <property type="project" value="TreeGrafter"/>
</dbReference>
<accession>A0A432W9X3</accession>
<keyword evidence="3" id="KW-0067">ATP-binding</keyword>
<dbReference type="PANTHER" id="PTHR24220:SF611">
    <property type="entry name" value="ATP-BINDING COMPONENT OF ABC TRANSPORTER-RELATED"/>
    <property type="match status" value="1"/>
</dbReference>
<dbReference type="GO" id="GO:0022857">
    <property type="term" value="F:transmembrane transporter activity"/>
    <property type="evidence" value="ECO:0007669"/>
    <property type="project" value="TreeGrafter"/>
</dbReference>
<keyword evidence="2" id="KW-0547">Nucleotide-binding</keyword>
<evidence type="ECO:0000313" key="6">
    <source>
        <dbReference type="Proteomes" id="UP000288293"/>
    </source>
</evidence>
<evidence type="ECO:0000256" key="1">
    <source>
        <dbReference type="ARBA" id="ARBA00022448"/>
    </source>
</evidence>